<keyword evidence="1" id="KW-0378">Hydrolase</keyword>
<feature type="site" description="Transition state stabilizer" evidence="4">
    <location>
        <position position="450"/>
    </location>
</feature>
<dbReference type="eggNOG" id="COG0366">
    <property type="taxonomic scope" value="Bacteria"/>
</dbReference>
<proteinExistence type="predicted"/>
<dbReference type="InterPro" id="IPR014756">
    <property type="entry name" value="Ig_E-set"/>
</dbReference>
<evidence type="ECO:0000313" key="7">
    <source>
        <dbReference type="Proteomes" id="UP000054010"/>
    </source>
</evidence>
<dbReference type="PANTHER" id="PTHR10357">
    <property type="entry name" value="ALPHA-AMYLASE FAMILY MEMBER"/>
    <property type="match status" value="1"/>
</dbReference>
<dbReference type="Pfam" id="PF22460">
    <property type="entry name" value="Neopullulanase-like_C"/>
    <property type="match status" value="1"/>
</dbReference>
<reference evidence="6 7" key="1">
    <citation type="journal article" date="2011" name="J. Bacteriol.">
        <title>Draft genome sequence of the anoxygenic filamentous phototrophic bacterium Oscillochloris trichoides subsp. DG-6.</title>
        <authorList>
            <person name="Kuznetsov B.B."/>
            <person name="Ivanovsky R.N."/>
            <person name="Keppen O.I."/>
            <person name="Sukhacheva M.V."/>
            <person name="Bumazhkin B.K."/>
            <person name="Patutina E.O."/>
            <person name="Beletsky A.V."/>
            <person name="Mardanov A.V."/>
            <person name="Baslerov R.V."/>
            <person name="Panteleeva A.N."/>
            <person name="Kolganova T.V."/>
            <person name="Ravin N.V."/>
            <person name="Skryabin K.G."/>
        </authorList>
    </citation>
    <scope>NUCLEOTIDE SEQUENCE [LARGE SCALE GENOMIC DNA]</scope>
    <source>
        <strain evidence="6 7">DG-6</strain>
    </source>
</reference>
<dbReference type="eggNOG" id="COG3280">
    <property type="taxonomic scope" value="Bacteria"/>
</dbReference>
<evidence type="ECO:0000256" key="1">
    <source>
        <dbReference type="ARBA" id="ARBA00022801"/>
    </source>
</evidence>
<evidence type="ECO:0000259" key="5">
    <source>
        <dbReference type="SMART" id="SM00642"/>
    </source>
</evidence>
<dbReference type="Pfam" id="PF00128">
    <property type="entry name" value="Alpha-amylase"/>
    <property type="match status" value="1"/>
</dbReference>
<evidence type="ECO:0000256" key="2">
    <source>
        <dbReference type="ARBA" id="ARBA00023295"/>
    </source>
</evidence>
<dbReference type="STRING" id="765420.OSCT_0839"/>
<dbReference type="NCBIfam" id="NF008051">
    <property type="entry name" value="PRK10785.1"/>
    <property type="match status" value="1"/>
</dbReference>
<dbReference type="Proteomes" id="UP000054010">
    <property type="component" value="Unassembled WGS sequence"/>
</dbReference>
<keyword evidence="7" id="KW-1185">Reference proteome</keyword>
<dbReference type="GO" id="GO:0005975">
    <property type="term" value="P:carbohydrate metabolic process"/>
    <property type="evidence" value="ECO:0007669"/>
    <property type="project" value="InterPro"/>
</dbReference>
<dbReference type="PIRSF" id="PIRSF036918">
    <property type="entry name" value="Maltodextrin_glucosidase"/>
    <property type="match status" value="1"/>
</dbReference>
<dbReference type="SUPFAM" id="SSF51445">
    <property type="entry name" value="(Trans)glycosidases"/>
    <property type="match status" value="1"/>
</dbReference>
<dbReference type="Gene3D" id="2.60.40.1180">
    <property type="entry name" value="Golgi alpha-mannosidase II"/>
    <property type="match status" value="1"/>
</dbReference>
<dbReference type="GO" id="GO:0005737">
    <property type="term" value="C:cytoplasm"/>
    <property type="evidence" value="ECO:0007669"/>
    <property type="project" value="InterPro"/>
</dbReference>
<dbReference type="HOGENOM" id="CLU_006462_6_4_0"/>
<dbReference type="Gene3D" id="3.20.20.80">
    <property type="entry name" value="Glycosidases"/>
    <property type="match status" value="1"/>
</dbReference>
<dbReference type="InterPro" id="IPR017069">
    <property type="entry name" value="MalZ"/>
</dbReference>
<dbReference type="CDD" id="cd02857">
    <property type="entry name" value="E_set_CDase_PDE_N"/>
    <property type="match status" value="1"/>
</dbReference>
<feature type="domain" description="Glycosyl hydrolase family 13 catalytic" evidence="5">
    <location>
        <begin position="131"/>
        <end position="523"/>
    </location>
</feature>
<dbReference type="EMBL" id="ADVR01000017">
    <property type="protein sequence ID" value="EFO81316.1"/>
    <property type="molecule type" value="Genomic_DNA"/>
</dbReference>
<dbReference type="InterPro" id="IPR013780">
    <property type="entry name" value="Glyco_hydro_b"/>
</dbReference>
<dbReference type="InterPro" id="IPR055138">
    <property type="entry name" value="Neopullulanase-like_C"/>
</dbReference>
<dbReference type="GO" id="GO:0004558">
    <property type="term" value="F:alpha-1,4-glucosidase activity"/>
    <property type="evidence" value="ECO:0007669"/>
    <property type="project" value="InterPro"/>
</dbReference>
<keyword evidence="2" id="KW-0326">Glycosidase</keyword>
<organism evidence="6 7">
    <name type="scientific">Oscillochloris trichoides DG-6</name>
    <dbReference type="NCBI Taxonomy" id="765420"/>
    <lineage>
        <taxon>Bacteria</taxon>
        <taxon>Bacillati</taxon>
        <taxon>Chloroflexota</taxon>
        <taxon>Chloroflexia</taxon>
        <taxon>Chloroflexales</taxon>
        <taxon>Chloroflexineae</taxon>
        <taxon>Oscillochloridaceae</taxon>
        <taxon>Oscillochloris</taxon>
    </lineage>
</organism>
<name>E1IBY8_9CHLR</name>
<feature type="active site" description="Proton donor" evidence="3">
    <location>
        <position position="369"/>
    </location>
</feature>
<dbReference type="AlphaFoldDB" id="E1IBY8"/>
<dbReference type="InterPro" id="IPR004185">
    <property type="entry name" value="Glyco_hydro_13_lg-like_dom"/>
</dbReference>
<gene>
    <name evidence="6" type="ORF">OSCT_0839</name>
</gene>
<evidence type="ECO:0000313" key="6">
    <source>
        <dbReference type="EMBL" id="EFO81316.1"/>
    </source>
</evidence>
<dbReference type="SUPFAM" id="SSF81296">
    <property type="entry name" value="E set domains"/>
    <property type="match status" value="1"/>
</dbReference>
<accession>E1IBY8</accession>
<evidence type="ECO:0000256" key="3">
    <source>
        <dbReference type="PIRSR" id="PIRSR036918-50"/>
    </source>
</evidence>
<dbReference type="InterPro" id="IPR013783">
    <property type="entry name" value="Ig-like_fold"/>
</dbReference>
<sequence>MHDWLTSIHHDGSPMYVRGSAFDLGAVVTIRLRADREAPLEAVFLRTCPDGEESLRPMHLAEEDRVCRWWQIDLPLQMRHTNYRFLLRTQIGVRWYNAAGVVGHYPTDANDFTLLADYAAPPWLRDAVFYQIFPDRFADGDPSNNVRSGAYIYRGRTVHASPWGAAPRKEFGAGEFFGGDLQGVAQKLDYLEDLGVSALYLNPIFTAPSNHKYDVADYTQVDPHLGGNAALIALRRGLDALDMRLMLDIVPNHCGATHPWFVAAQADLNVPEVEFFTFRRHPDVYESWLGVDSLPKLDYRSQRLRELMYAGPEAIMRHWLRPPYRIDAWRIDVANMLGRQGPSNLGHKIGRGMRRALKEEQPTAYLLGEHFFDGTPHLQGDELDATMNYQGFTFPIWHWLAPANPQPSSHPTVDQHPLSSADTAAQMRAFRAAIPWQIAVQQFNLLGSHDTPRLRTIMGGALERVRVAAVLLFTYPGVPCIYYGDEVGMQGAGDPDNRRCMPWDEHEWEHDLRALFQRLARLRRTTPALCWGGFQQLYAAGDTLAYQRETAEERLIIVARRSDDGLQRLPVRHAGLADGTVLREMLSGAEAQVTGGHLPLVGLGAVGAQIWRVG</sequence>
<dbReference type="CDD" id="cd11338">
    <property type="entry name" value="AmyAc_CMD"/>
    <property type="match status" value="1"/>
</dbReference>
<dbReference type="SMART" id="SM00642">
    <property type="entry name" value="Aamy"/>
    <property type="match status" value="1"/>
</dbReference>
<feature type="active site" description="Nucleophile" evidence="3">
    <location>
        <position position="332"/>
    </location>
</feature>
<dbReference type="Gene3D" id="2.60.40.10">
    <property type="entry name" value="Immunoglobulins"/>
    <property type="match status" value="1"/>
</dbReference>
<evidence type="ECO:0000256" key="4">
    <source>
        <dbReference type="PIRSR" id="PIRSR036918-51"/>
    </source>
</evidence>
<dbReference type="PANTHER" id="PTHR10357:SF210">
    <property type="entry name" value="MALTODEXTRIN GLUCOSIDASE"/>
    <property type="match status" value="1"/>
</dbReference>
<dbReference type="SUPFAM" id="SSF51011">
    <property type="entry name" value="Glycosyl hydrolase domain"/>
    <property type="match status" value="1"/>
</dbReference>
<dbReference type="OrthoDB" id="9805159at2"/>
<protein>
    <submittedName>
        <fullName evidence="6">Alpha amylase catalytic region</fullName>
    </submittedName>
</protein>
<dbReference type="InterPro" id="IPR006047">
    <property type="entry name" value="GH13_cat_dom"/>
</dbReference>
<comment type="caution">
    <text evidence="6">The sequence shown here is derived from an EMBL/GenBank/DDBJ whole genome shotgun (WGS) entry which is preliminary data.</text>
</comment>
<dbReference type="InterPro" id="IPR017853">
    <property type="entry name" value="GH"/>
</dbReference>